<proteinExistence type="predicted"/>
<sequence>MTSESDSENIEIRYYSDNASYPIPLELKIGEEVTDLPSNDPPLLANSNDSARETFTDVGSLNSEPYSSNWPNTEGPPLSPPSGAHLLQGVITCGELINVPTEEVLTELQGQNKTKYPRRTCPPKGFRAKRNGGERDPQARRRNDGPRPHGTDSLSHLSKSTNITQEQG</sequence>
<dbReference type="AlphaFoldDB" id="A0A4Y2W343"/>
<dbReference type="Proteomes" id="UP000499080">
    <property type="component" value="Unassembled WGS sequence"/>
</dbReference>
<feature type="compositionally biased region" description="Polar residues" evidence="1">
    <location>
        <begin position="152"/>
        <end position="168"/>
    </location>
</feature>
<organism evidence="2 3">
    <name type="scientific">Araneus ventricosus</name>
    <name type="common">Orbweaver spider</name>
    <name type="synonym">Epeira ventricosa</name>
    <dbReference type="NCBI Taxonomy" id="182803"/>
    <lineage>
        <taxon>Eukaryota</taxon>
        <taxon>Metazoa</taxon>
        <taxon>Ecdysozoa</taxon>
        <taxon>Arthropoda</taxon>
        <taxon>Chelicerata</taxon>
        <taxon>Arachnida</taxon>
        <taxon>Araneae</taxon>
        <taxon>Araneomorphae</taxon>
        <taxon>Entelegynae</taxon>
        <taxon>Araneoidea</taxon>
        <taxon>Araneidae</taxon>
        <taxon>Araneus</taxon>
    </lineage>
</organism>
<gene>
    <name evidence="2" type="ORF">AVEN_7995_1</name>
</gene>
<reference evidence="2 3" key="1">
    <citation type="journal article" date="2019" name="Sci. Rep.">
        <title>Orb-weaving spider Araneus ventricosus genome elucidates the spidroin gene catalogue.</title>
        <authorList>
            <person name="Kono N."/>
            <person name="Nakamura H."/>
            <person name="Ohtoshi R."/>
            <person name="Moran D.A.P."/>
            <person name="Shinohara A."/>
            <person name="Yoshida Y."/>
            <person name="Fujiwara M."/>
            <person name="Mori M."/>
            <person name="Tomita M."/>
            <person name="Arakawa K."/>
        </authorList>
    </citation>
    <scope>NUCLEOTIDE SEQUENCE [LARGE SCALE GENOMIC DNA]</scope>
</reference>
<feature type="region of interest" description="Disordered" evidence="1">
    <location>
        <begin position="108"/>
        <end position="168"/>
    </location>
</feature>
<dbReference type="OrthoDB" id="3039988at2759"/>
<accession>A0A4Y2W343</accession>
<feature type="compositionally biased region" description="Polar residues" evidence="1">
    <location>
        <begin position="57"/>
        <end position="72"/>
    </location>
</feature>
<keyword evidence="3" id="KW-1185">Reference proteome</keyword>
<dbReference type="EMBL" id="BGPR01054673">
    <property type="protein sequence ID" value="GBO31392.1"/>
    <property type="molecule type" value="Genomic_DNA"/>
</dbReference>
<evidence type="ECO:0000256" key="1">
    <source>
        <dbReference type="SAM" id="MobiDB-lite"/>
    </source>
</evidence>
<protein>
    <submittedName>
        <fullName evidence="2">Uncharacterized protein</fullName>
    </submittedName>
</protein>
<comment type="caution">
    <text evidence="2">The sequence shown here is derived from an EMBL/GenBank/DDBJ whole genome shotgun (WGS) entry which is preliminary data.</text>
</comment>
<evidence type="ECO:0000313" key="3">
    <source>
        <dbReference type="Proteomes" id="UP000499080"/>
    </source>
</evidence>
<evidence type="ECO:0000313" key="2">
    <source>
        <dbReference type="EMBL" id="GBO31392.1"/>
    </source>
</evidence>
<feature type="compositionally biased region" description="Basic and acidic residues" evidence="1">
    <location>
        <begin position="131"/>
        <end position="150"/>
    </location>
</feature>
<feature type="region of interest" description="Disordered" evidence="1">
    <location>
        <begin position="36"/>
        <end position="84"/>
    </location>
</feature>
<name>A0A4Y2W343_ARAVE</name>